<dbReference type="Gene3D" id="3.10.129.10">
    <property type="entry name" value="Hotdog Thioesterase"/>
    <property type="match status" value="1"/>
</dbReference>
<organism evidence="3 4">
    <name type="scientific">Pseudogymnoascus verrucosus</name>
    <dbReference type="NCBI Taxonomy" id="342668"/>
    <lineage>
        <taxon>Eukaryota</taxon>
        <taxon>Fungi</taxon>
        <taxon>Dikarya</taxon>
        <taxon>Ascomycota</taxon>
        <taxon>Pezizomycotina</taxon>
        <taxon>Leotiomycetes</taxon>
        <taxon>Thelebolales</taxon>
        <taxon>Thelebolaceae</taxon>
        <taxon>Pseudogymnoascus</taxon>
    </lineage>
</organism>
<dbReference type="CDD" id="cd00586">
    <property type="entry name" value="4HBT"/>
    <property type="match status" value="1"/>
</dbReference>
<name>A0A1B8GKC0_9PEZI</name>
<dbReference type="OrthoDB" id="2420454at2759"/>
<reference evidence="3 4" key="1">
    <citation type="submission" date="2016-03" db="EMBL/GenBank/DDBJ databases">
        <title>Comparative genomics of Pseudogymnoascus destructans, the fungus causing white-nose syndrome of bats.</title>
        <authorList>
            <person name="Palmer J.M."/>
            <person name="Drees K.P."/>
            <person name="Foster J.T."/>
            <person name="Lindner D.L."/>
        </authorList>
    </citation>
    <scope>NUCLEOTIDE SEQUENCE [LARGE SCALE GENOMIC DNA]</scope>
    <source>
        <strain evidence="3 4">UAMH 10579</strain>
    </source>
</reference>
<keyword evidence="4" id="KW-1185">Reference proteome</keyword>
<dbReference type="GeneID" id="28839186"/>
<protein>
    <submittedName>
        <fullName evidence="3">Uncharacterized protein</fullName>
    </submittedName>
</protein>
<dbReference type="PANTHER" id="PTHR31793">
    <property type="entry name" value="4-HYDROXYBENZOYL-COA THIOESTERASE FAMILY MEMBER"/>
    <property type="match status" value="1"/>
</dbReference>
<proteinExistence type="inferred from homology"/>
<dbReference type="GO" id="GO:0047617">
    <property type="term" value="F:fatty acyl-CoA hydrolase activity"/>
    <property type="evidence" value="ECO:0007669"/>
    <property type="project" value="TreeGrafter"/>
</dbReference>
<evidence type="ECO:0000256" key="1">
    <source>
        <dbReference type="ARBA" id="ARBA00005953"/>
    </source>
</evidence>
<dbReference type="RefSeq" id="XP_018130026.1">
    <property type="nucleotide sequence ID" value="XM_018275258.2"/>
</dbReference>
<gene>
    <name evidence="3" type="ORF">VE01_05800</name>
</gene>
<evidence type="ECO:0000313" key="3">
    <source>
        <dbReference type="EMBL" id="OBT96293.1"/>
    </source>
</evidence>
<dbReference type="FunFam" id="3.10.129.10:FF:000104">
    <property type="entry name" value="Thioesterase family protein (AFU_orthologue AFUA_2G16350)"/>
    <property type="match status" value="1"/>
</dbReference>
<accession>A0A1B8GKC0</accession>
<dbReference type="Proteomes" id="UP000091956">
    <property type="component" value="Unassembled WGS sequence"/>
</dbReference>
<dbReference type="AlphaFoldDB" id="A0A1B8GKC0"/>
<dbReference type="PANTHER" id="PTHR31793:SF27">
    <property type="entry name" value="NOVEL THIOESTERASE SUPERFAMILY DOMAIN AND SAPOSIN A-TYPE DOMAIN CONTAINING PROTEIN (0610012H03RIK)"/>
    <property type="match status" value="1"/>
</dbReference>
<dbReference type="InterPro" id="IPR029069">
    <property type="entry name" value="HotDog_dom_sf"/>
</dbReference>
<dbReference type="InterPro" id="IPR050563">
    <property type="entry name" value="4-hydroxybenzoyl-CoA_TE"/>
</dbReference>
<evidence type="ECO:0000313" key="4">
    <source>
        <dbReference type="Proteomes" id="UP000091956"/>
    </source>
</evidence>
<evidence type="ECO:0000256" key="2">
    <source>
        <dbReference type="ARBA" id="ARBA00022801"/>
    </source>
</evidence>
<keyword evidence="2" id="KW-0378">Hydrolase</keyword>
<reference evidence="4" key="2">
    <citation type="journal article" date="2018" name="Nat. Commun.">
        <title>Extreme sensitivity to ultraviolet light in the fungal pathogen causing white-nose syndrome of bats.</title>
        <authorList>
            <person name="Palmer J.M."/>
            <person name="Drees K.P."/>
            <person name="Foster J.T."/>
            <person name="Lindner D.L."/>
        </authorList>
    </citation>
    <scope>NUCLEOTIDE SEQUENCE [LARGE SCALE GENOMIC DNA]</scope>
    <source>
        <strain evidence="4">UAMH 10579</strain>
    </source>
</reference>
<dbReference type="EMBL" id="KV460229">
    <property type="protein sequence ID" value="OBT96293.1"/>
    <property type="molecule type" value="Genomic_DNA"/>
</dbReference>
<dbReference type="STRING" id="342668.A0A1B8GKC0"/>
<sequence length="155" mass="17425">MDSPAVLRERKRSDYPYVLTYRTRWSDNDMYDHLNNSIYNFLIDSVINTYLSKHCGQSPRTSAQYGLVASSHTDFLSSLAFPAVAETRLRVHKLGRTSVTYEVGIWEEGVEGIKAVGRVVHVFVERETGRPARDGMGTVLRGGLEKLCAGERGKL</sequence>
<dbReference type="SUPFAM" id="SSF54637">
    <property type="entry name" value="Thioesterase/thiol ester dehydrase-isomerase"/>
    <property type="match status" value="1"/>
</dbReference>
<dbReference type="Pfam" id="PF13279">
    <property type="entry name" value="4HBT_2"/>
    <property type="match status" value="1"/>
</dbReference>
<comment type="similarity">
    <text evidence="1">Belongs to the 4-hydroxybenzoyl-CoA thioesterase family.</text>
</comment>